<keyword evidence="2" id="KW-1185">Reference proteome</keyword>
<evidence type="ECO:0000313" key="2">
    <source>
        <dbReference type="Proteomes" id="UP001160334"/>
    </source>
</evidence>
<gene>
    <name evidence="1" type="ORF">M2280_000130</name>
</gene>
<dbReference type="Proteomes" id="UP001160334">
    <property type="component" value="Unassembled WGS sequence"/>
</dbReference>
<name>A0ABT6M3P3_9NOCA</name>
<evidence type="ECO:0000313" key="1">
    <source>
        <dbReference type="EMBL" id="MDH6278925.1"/>
    </source>
</evidence>
<dbReference type="EMBL" id="JARXVC010000001">
    <property type="protein sequence ID" value="MDH6278925.1"/>
    <property type="molecule type" value="Genomic_DNA"/>
</dbReference>
<proteinExistence type="predicted"/>
<dbReference type="RefSeq" id="WP_280758341.1">
    <property type="nucleotide sequence ID" value="NZ_JARXVC010000001.1"/>
</dbReference>
<sequence length="45" mass="5041">MAFTLSNVRKFWARRNLSPQERANLRACYTPPVVVAASLGGGMFR</sequence>
<accession>A0ABT6M3P3</accession>
<reference evidence="1 2" key="1">
    <citation type="submission" date="2023-04" db="EMBL/GenBank/DDBJ databases">
        <title>Forest soil microbial communities from Buena Vista Peninsula, Colon Province, Panama.</title>
        <authorList>
            <person name="Bouskill N."/>
        </authorList>
    </citation>
    <scope>NUCLEOTIDE SEQUENCE [LARGE SCALE GENOMIC DNA]</scope>
    <source>
        <strain evidence="1 2">CFH S0262</strain>
    </source>
</reference>
<comment type="caution">
    <text evidence="1">The sequence shown here is derived from an EMBL/GenBank/DDBJ whole genome shotgun (WGS) entry which is preliminary data.</text>
</comment>
<protein>
    <submittedName>
        <fullName evidence="1">Uncharacterized protein</fullName>
    </submittedName>
</protein>
<organism evidence="1 2">
    <name type="scientific">Prescottella agglutinans</name>
    <dbReference type="NCBI Taxonomy" id="1644129"/>
    <lineage>
        <taxon>Bacteria</taxon>
        <taxon>Bacillati</taxon>
        <taxon>Actinomycetota</taxon>
        <taxon>Actinomycetes</taxon>
        <taxon>Mycobacteriales</taxon>
        <taxon>Nocardiaceae</taxon>
        <taxon>Prescottella</taxon>
    </lineage>
</organism>